<feature type="compositionally biased region" description="Basic and acidic residues" evidence="4">
    <location>
        <begin position="1266"/>
        <end position="1288"/>
    </location>
</feature>
<dbReference type="Pfam" id="PF00271">
    <property type="entry name" value="Helicase_C"/>
    <property type="match status" value="1"/>
</dbReference>
<feature type="compositionally biased region" description="Polar residues" evidence="4">
    <location>
        <begin position="410"/>
        <end position="423"/>
    </location>
</feature>
<feature type="region of interest" description="Disordered" evidence="4">
    <location>
        <begin position="397"/>
        <end position="458"/>
    </location>
</feature>
<proteinExistence type="predicted"/>
<feature type="compositionally biased region" description="Low complexity" evidence="4">
    <location>
        <begin position="47"/>
        <end position="61"/>
    </location>
</feature>
<dbReference type="Gene3D" id="3.40.50.10810">
    <property type="entry name" value="Tandem AAA-ATPase domain"/>
    <property type="match status" value="1"/>
</dbReference>
<dbReference type="InterPro" id="IPR000330">
    <property type="entry name" value="SNF2_N"/>
</dbReference>
<dbReference type="Gene3D" id="3.40.50.300">
    <property type="entry name" value="P-loop containing nucleotide triphosphate hydrolases"/>
    <property type="match status" value="1"/>
</dbReference>
<dbReference type="GO" id="GO:0016787">
    <property type="term" value="F:hydrolase activity"/>
    <property type="evidence" value="ECO:0007669"/>
    <property type="project" value="UniProtKB-KW"/>
</dbReference>
<dbReference type="GO" id="GO:0003678">
    <property type="term" value="F:DNA helicase activity"/>
    <property type="evidence" value="ECO:0007669"/>
    <property type="project" value="UniProtKB-EC"/>
</dbReference>
<protein>
    <submittedName>
        <fullName evidence="7">DNA-dependent ATPase fun30</fullName>
        <ecNumber evidence="7">3.6.4.12</ecNumber>
    </submittedName>
</protein>
<name>A0AAN7Y887_9EURO</name>
<evidence type="ECO:0000259" key="5">
    <source>
        <dbReference type="PROSITE" id="PS51192"/>
    </source>
</evidence>
<dbReference type="InterPro" id="IPR001650">
    <property type="entry name" value="Helicase_C-like"/>
</dbReference>
<dbReference type="InterPro" id="IPR014001">
    <property type="entry name" value="Helicase_ATP-bd"/>
</dbReference>
<dbReference type="Proteomes" id="UP001309876">
    <property type="component" value="Unassembled WGS sequence"/>
</dbReference>
<evidence type="ECO:0000256" key="1">
    <source>
        <dbReference type="ARBA" id="ARBA00022741"/>
    </source>
</evidence>
<evidence type="ECO:0000256" key="3">
    <source>
        <dbReference type="ARBA" id="ARBA00022840"/>
    </source>
</evidence>
<feature type="compositionally biased region" description="Basic residues" evidence="4">
    <location>
        <begin position="440"/>
        <end position="449"/>
    </location>
</feature>
<feature type="compositionally biased region" description="Low complexity" evidence="4">
    <location>
        <begin position="108"/>
        <end position="118"/>
    </location>
</feature>
<feature type="compositionally biased region" description="Polar residues" evidence="4">
    <location>
        <begin position="1244"/>
        <end position="1261"/>
    </location>
</feature>
<evidence type="ECO:0000259" key="6">
    <source>
        <dbReference type="PROSITE" id="PS51194"/>
    </source>
</evidence>
<sequence>MSSSPVPSTHSADDLFNIPARPPGYTTQETIPVPRTTHSSTPFQETLLSLPQNPQSQPQSQYLHTQYSDVPGRPQSASQYVTQPTQIIPRSPGNAPNTDFSSPPPPSRSVVQVVASSPIAPPRVTNGRTGGILGTAMHNAPPGAGQMGVMRMSMAPAGTSYRQPIPPRLPPGRVQSPSQAQRKPAWFPSDPESSDNERLEAQRNNIKTRVFKPSSRNGTSTAVLSQPPTSNTFSGLMNDFGYQSHTSAPPQAVKRSADVMANSYGNVQKRRHIMPANVPSVQQGPSSATQPYQEIELDDIRDPHLRRQVERLQTTCSSSSVRQILHALQVTKNFDDAADMLLLQSESRDKHPSTMQQQTSRNVVVLPSSDDELLYTPARPPKGVAMTANQYQAAPQQIRRAPTKSIAQKWGSTQQPPQATNQVRRLDVFDTPPPQEAKKRTLMRGRKNRSPSGSPRKAIVLDDSDEVDSGIQSEAEDAKLDNRVLIFFNTCTAHDLMDMSGIPKDQAEHFVGCRPFASLQKVFDVQNPNNKNKTKKGSTSYGERIWDKVYEMTKSYEAVDFVVKKCEQMSKPLAQSMSAWCVDVYGKGKDTAGIDLVDINALKSNAQVLTGKDSGIGTPISDDGRSINGARKGFVPQPPSLAEGVQMKDYQVVGLNWLYLLFRSKLSGILADDMGLGKTLQTIAFIAHLSEIGESGPHLIVVPAATLENWLKEFQRFAPSLSVQPYYGSIPEREAMRLEYEDKRDEISVIITTYQIAKAKEDIPWLRRYGFTCAIFDEGHMLKNPTSEVASKLARIKCQFRLLLTGTPLQNNLGELMGLLKFLMPQIFSEREEDMLAIFKQSISVTTTGATADSRQMLLSKQRIDRARSMLTPFILRRKKWQVLKDLPKKTRHVVTCELTQEQRDLYNAQLAKAWDIRERKARGERIPPDENANVLVRLRQAAIHPLLFRYFYSDKTLRKIAKTCPKIEQFRESNPELIMTELVNYADFETHDLCSKHTPLHPYLLTAEKWEKSGKITKMLELLTKFREDGHRPLIFSQFVMVLEILENVLKNHNISYLRLDGSTKVDERQDLIDLFNAEDSEFEVFMLSTKAGGAGINLTGASRVIVFDSGFNPQDDVQAENRCHRIGQTKDVEVYRLISEGSVEEQIYEMGKVKLQLDREVAGEDGEPQAVDIPASGVATPANEGLVEAEGVAMIEDLLFKKLEEEGKTPGKLAAEQNGTTQKKLPNSIDAGTLVKTENDQESSALSSLGSPLTELASSDSEDDKPLVRKKVDKDSEIEIVEEKPAGRGRRAAAQKASKNLKDPFADEPSSQRSGRGTKVKKESSGQATLTRTGRIVRGRK</sequence>
<keyword evidence="8" id="KW-1185">Reference proteome</keyword>
<feature type="region of interest" description="Disordered" evidence="4">
    <location>
        <begin position="1"/>
        <end position="125"/>
    </location>
</feature>
<dbReference type="SMART" id="SM00487">
    <property type="entry name" value="DEXDc"/>
    <property type="match status" value="1"/>
</dbReference>
<evidence type="ECO:0000313" key="7">
    <source>
        <dbReference type="EMBL" id="KAK5088450.1"/>
    </source>
</evidence>
<dbReference type="Pfam" id="PF00176">
    <property type="entry name" value="SNF2-rel_dom"/>
    <property type="match status" value="1"/>
</dbReference>
<reference evidence="7 8" key="1">
    <citation type="submission" date="2023-08" db="EMBL/GenBank/DDBJ databases">
        <title>Black Yeasts Isolated from many extreme environments.</title>
        <authorList>
            <person name="Coleine C."/>
            <person name="Stajich J.E."/>
            <person name="Selbmann L."/>
        </authorList>
    </citation>
    <scope>NUCLEOTIDE SEQUENCE [LARGE SCALE GENOMIC DNA]</scope>
    <source>
        <strain evidence="7 8">CCFEE 5910</strain>
    </source>
</reference>
<evidence type="ECO:0000313" key="8">
    <source>
        <dbReference type="Proteomes" id="UP001309876"/>
    </source>
</evidence>
<dbReference type="PANTHER" id="PTHR10799">
    <property type="entry name" value="SNF2/RAD54 HELICASE FAMILY"/>
    <property type="match status" value="1"/>
</dbReference>
<dbReference type="InterPro" id="IPR038718">
    <property type="entry name" value="SNF2-like_sf"/>
</dbReference>
<dbReference type="CDD" id="cd18793">
    <property type="entry name" value="SF2_C_SNF"/>
    <property type="match status" value="1"/>
</dbReference>
<feature type="domain" description="Helicase C-terminal" evidence="6">
    <location>
        <begin position="1019"/>
        <end position="1169"/>
    </location>
</feature>
<keyword evidence="1" id="KW-0547">Nucleotide-binding</keyword>
<feature type="domain" description="Helicase ATP-binding" evidence="5">
    <location>
        <begin position="659"/>
        <end position="826"/>
    </location>
</feature>
<dbReference type="SMART" id="SM00490">
    <property type="entry name" value="HELICc"/>
    <property type="match status" value="1"/>
</dbReference>
<dbReference type="PROSITE" id="PS51192">
    <property type="entry name" value="HELICASE_ATP_BIND_1"/>
    <property type="match status" value="1"/>
</dbReference>
<feature type="compositionally biased region" description="Polar residues" evidence="4">
    <location>
        <begin position="1"/>
        <end position="10"/>
    </location>
</feature>
<accession>A0AAN7Y887</accession>
<dbReference type="InterPro" id="IPR049730">
    <property type="entry name" value="SNF2/RAD54-like_C"/>
</dbReference>
<keyword evidence="3" id="KW-0067">ATP-binding</keyword>
<dbReference type="SUPFAM" id="SSF52540">
    <property type="entry name" value="P-loop containing nucleoside triphosphate hydrolases"/>
    <property type="match status" value="2"/>
</dbReference>
<evidence type="ECO:0000256" key="4">
    <source>
        <dbReference type="SAM" id="MobiDB-lite"/>
    </source>
</evidence>
<dbReference type="EMBL" id="JAVRRJ010000002">
    <property type="protein sequence ID" value="KAK5088450.1"/>
    <property type="molecule type" value="Genomic_DNA"/>
</dbReference>
<dbReference type="InterPro" id="IPR027417">
    <property type="entry name" value="P-loop_NTPase"/>
</dbReference>
<feature type="region of interest" description="Disordered" evidence="4">
    <location>
        <begin position="157"/>
        <end position="203"/>
    </location>
</feature>
<organism evidence="7 8">
    <name type="scientific">Lithohypha guttulata</name>
    <dbReference type="NCBI Taxonomy" id="1690604"/>
    <lineage>
        <taxon>Eukaryota</taxon>
        <taxon>Fungi</taxon>
        <taxon>Dikarya</taxon>
        <taxon>Ascomycota</taxon>
        <taxon>Pezizomycotina</taxon>
        <taxon>Eurotiomycetes</taxon>
        <taxon>Chaetothyriomycetidae</taxon>
        <taxon>Chaetothyriales</taxon>
        <taxon>Trichomeriaceae</taxon>
        <taxon>Lithohypha</taxon>
    </lineage>
</organism>
<feature type="region of interest" description="Disordered" evidence="4">
    <location>
        <begin position="1240"/>
        <end position="1343"/>
    </location>
</feature>
<feature type="compositionally biased region" description="Polar residues" evidence="4">
    <location>
        <begin position="25"/>
        <end position="46"/>
    </location>
</feature>
<dbReference type="EC" id="3.6.4.12" evidence="7"/>
<dbReference type="GO" id="GO:0005524">
    <property type="term" value="F:ATP binding"/>
    <property type="evidence" value="ECO:0007669"/>
    <property type="project" value="InterPro"/>
</dbReference>
<feature type="compositionally biased region" description="Polar residues" evidence="4">
    <location>
        <begin position="75"/>
        <end position="100"/>
    </location>
</feature>
<evidence type="ECO:0000256" key="2">
    <source>
        <dbReference type="ARBA" id="ARBA00022801"/>
    </source>
</evidence>
<dbReference type="PROSITE" id="PS51194">
    <property type="entry name" value="HELICASE_CTER"/>
    <property type="match status" value="1"/>
</dbReference>
<comment type="caution">
    <text evidence="7">The sequence shown here is derived from an EMBL/GenBank/DDBJ whole genome shotgun (WGS) entry which is preliminary data.</text>
</comment>
<keyword evidence="2 7" id="KW-0378">Hydrolase</keyword>
<gene>
    <name evidence="7" type="primary">FUN30</name>
    <name evidence="7" type="ORF">LTR05_002668</name>
</gene>